<comment type="caution">
    <text evidence="1">The sequence shown here is derived from an EMBL/GenBank/DDBJ whole genome shotgun (WGS) entry which is preliminary data.</text>
</comment>
<reference evidence="1 2" key="1">
    <citation type="journal article" date="2016" name="Int. J. Syst. Evol. Microbiol.">
        <title>Acidipila dinghuensis sp. nov., an acidobacterium isolated from forest soil.</title>
        <authorList>
            <person name="Jiang Y.W."/>
            <person name="Wang J."/>
            <person name="Chen M.H."/>
            <person name="Lv Y.Y."/>
            <person name="Qiu L.H."/>
        </authorList>
    </citation>
    <scope>NUCLEOTIDE SEQUENCE [LARGE SCALE GENOMIC DNA]</scope>
    <source>
        <strain evidence="1 2">DHOF10</strain>
    </source>
</reference>
<dbReference type="EMBL" id="SDMK01000001">
    <property type="protein sequence ID" value="RXS98035.1"/>
    <property type="molecule type" value="Genomic_DNA"/>
</dbReference>
<organism evidence="1 2">
    <name type="scientific">Silvibacterium dinghuense</name>
    <dbReference type="NCBI Taxonomy" id="1560006"/>
    <lineage>
        <taxon>Bacteria</taxon>
        <taxon>Pseudomonadati</taxon>
        <taxon>Acidobacteriota</taxon>
        <taxon>Terriglobia</taxon>
        <taxon>Terriglobales</taxon>
        <taxon>Acidobacteriaceae</taxon>
        <taxon>Silvibacterium</taxon>
    </lineage>
</organism>
<sequence length="517" mass="55695">MRPLLQDPVTQAAWANKPYRLLLYKGNQAIADYEGMTSSDGHTLTLRSPVPIADADISARPLIGQGAFKAFMQLVQPSGKSLAHHGYLFSFGGRFFLGRSDQRGDTAEVRFDRSLPLNIYPLDVEGVSGWQQEAAILNATLTAASAAERIALIEKALAYGQAHGKEESVTGHLSAALLEGELDNAIEAPEMLSSVEKRMIAAKLQRESADETGAEKAAEPPVAQHLEAVVETLQKEQEAGLGHFDLQGFAMQTALTLAQRIPPSDRESTAGSLLFLGQILVKQQHAELATQLLHASEWDERIAPGRDGIGLLLLQSRIAADRGDAAAAGQLFSMANFVGGMQDSDSDAAEAAKLLDAARKSFPQVPPRTMLVTAQALAELRTHCLQSREDDAPIFWLGDADGPDADSVMTIAEMQRTAALDAVLSHGTLAPGEYALSGRCGTSAGKVRITEEDLKTIRNLSVMESMMFVKDRPSGEDARGAILHLKSALLAYLQYAQLAPGRYAMNKTLEKLDLKLM</sequence>
<name>A0A4Q1SKN3_9BACT</name>
<proteinExistence type="predicted"/>
<protein>
    <submittedName>
        <fullName evidence="1">Uncharacterized protein</fullName>
    </submittedName>
</protein>
<keyword evidence="2" id="KW-1185">Reference proteome</keyword>
<dbReference type="AlphaFoldDB" id="A0A4Q1SKN3"/>
<evidence type="ECO:0000313" key="2">
    <source>
        <dbReference type="Proteomes" id="UP000290253"/>
    </source>
</evidence>
<evidence type="ECO:0000313" key="1">
    <source>
        <dbReference type="EMBL" id="RXS98035.1"/>
    </source>
</evidence>
<dbReference type="RefSeq" id="WP_129207814.1">
    <property type="nucleotide sequence ID" value="NZ_BMGU01000001.1"/>
</dbReference>
<gene>
    <name evidence="1" type="ORF">ESZ00_09410</name>
</gene>
<dbReference type="Proteomes" id="UP000290253">
    <property type="component" value="Unassembled WGS sequence"/>
</dbReference>
<accession>A0A4Q1SKN3</accession>